<keyword evidence="2" id="KW-0812">Transmembrane</keyword>
<dbReference type="RefSeq" id="WP_262170549.1">
    <property type="nucleotide sequence ID" value="NZ_CP104965.1"/>
</dbReference>
<proteinExistence type="predicted"/>
<feature type="region of interest" description="Disordered" evidence="1">
    <location>
        <begin position="1"/>
        <end position="60"/>
    </location>
</feature>
<organism evidence="3 4">
    <name type="scientific">Devosia neptuniae</name>
    <dbReference type="NCBI Taxonomy" id="191302"/>
    <lineage>
        <taxon>Bacteria</taxon>
        <taxon>Pseudomonadati</taxon>
        <taxon>Pseudomonadota</taxon>
        <taxon>Alphaproteobacteria</taxon>
        <taxon>Hyphomicrobiales</taxon>
        <taxon>Devosiaceae</taxon>
        <taxon>Devosia</taxon>
    </lineage>
</organism>
<protein>
    <submittedName>
        <fullName evidence="3">Uncharacterized protein</fullName>
    </submittedName>
</protein>
<evidence type="ECO:0000313" key="3">
    <source>
        <dbReference type="EMBL" id="UXN71139.1"/>
    </source>
</evidence>
<keyword evidence="2" id="KW-1133">Transmembrane helix</keyword>
<evidence type="ECO:0000256" key="2">
    <source>
        <dbReference type="SAM" id="Phobius"/>
    </source>
</evidence>
<name>A0ABY6CFX1_9HYPH</name>
<dbReference type="Proteomes" id="UP001061862">
    <property type="component" value="Chromosome"/>
</dbReference>
<evidence type="ECO:0000313" key="4">
    <source>
        <dbReference type="Proteomes" id="UP001061862"/>
    </source>
</evidence>
<accession>A0ABY6CFX1</accession>
<keyword evidence="4" id="KW-1185">Reference proteome</keyword>
<feature type="transmembrane region" description="Helical" evidence="2">
    <location>
        <begin position="68"/>
        <end position="89"/>
    </location>
</feature>
<keyword evidence="2" id="KW-0472">Membrane</keyword>
<gene>
    <name evidence="3" type="ORF">N8A98_08125</name>
</gene>
<reference evidence="3 4" key="1">
    <citation type="submission" date="2022-09" db="EMBL/GenBank/DDBJ databases">
        <title>Interaction between co-microsymbionts with complementary sets of symbiotic genes in legume-rhizobium systems.</title>
        <authorList>
            <person name="Safronova V."/>
            <person name="Sazanova A."/>
            <person name="Afonin A."/>
            <person name="Chirak E."/>
        </authorList>
    </citation>
    <scope>NUCLEOTIDE SEQUENCE [LARGE SCALE GENOMIC DNA]</scope>
    <source>
        <strain evidence="3 4">A18/4-1</strain>
    </source>
</reference>
<evidence type="ECO:0000256" key="1">
    <source>
        <dbReference type="SAM" id="MobiDB-lite"/>
    </source>
</evidence>
<sequence>MQAPTSEQIRDRIDAGQTGEKVAMPDPAAAPLGSDAEAAGNPPTAQERAMDAAATPAPPEKGHELAGGFIYAALVLAIAVALVFIVLLARP</sequence>
<dbReference type="EMBL" id="CP104965">
    <property type="protein sequence ID" value="UXN71139.1"/>
    <property type="molecule type" value="Genomic_DNA"/>
</dbReference>